<dbReference type="InterPro" id="IPR030855">
    <property type="entry name" value="Bifunct_BirA"/>
</dbReference>
<dbReference type="InterPro" id="IPR011991">
    <property type="entry name" value="ArsR-like_HTH"/>
</dbReference>
<evidence type="ECO:0000313" key="5">
    <source>
        <dbReference type="Proteomes" id="UP000032483"/>
    </source>
</evidence>
<dbReference type="SUPFAM" id="SSF55681">
    <property type="entry name" value="Class II aaRS and biotin synthetases"/>
    <property type="match status" value="1"/>
</dbReference>
<keyword evidence="2" id="KW-0067">ATP-binding</keyword>
<dbReference type="PANTHER" id="PTHR12835:SF5">
    <property type="entry name" value="BIOTIN--PROTEIN LIGASE"/>
    <property type="match status" value="1"/>
</dbReference>
<dbReference type="SUPFAM" id="SSF50037">
    <property type="entry name" value="C-terminal domain of transcriptional repressors"/>
    <property type="match status" value="1"/>
</dbReference>
<feature type="binding site" evidence="2">
    <location>
        <begin position="118"/>
        <end position="120"/>
    </location>
    <ligand>
        <name>biotin</name>
        <dbReference type="ChEBI" id="CHEBI:57586"/>
    </ligand>
</feature>
<evidence type="ECO:0000313" key="4">
    <source>
        <dbReference type="EMBL" id="KJF40397.1"/>
    </source>
</evidence>
<dbReference type="SUPFAM" id="SSF46785">
    <property type="entry name" value="Winged helix' DNA-binding domain"/>
    <property type="match status" value="1"/>
</dbReference>
<protein>
    <recommendedName>
        <fullName evidence="2">Bifunctional ligase/repressor BirA</fullName>
    </recommendedName>
    <alternativeName>
        <fullName evidence="2">Biotin--[acetyl-CoA-carboxylase] ligase</fullName>
        <ecNumber evidence="2">6.3.4.15</ecNumber>
    </alternativeName>
    <alternativeName>
        <fullName evidence="2">Biotin--protein ligase</fullName>
    </alternativeName>
    <alternativeName>
        <fullName evidence="2">Biotin-[acetyl-CoA carboxylase] synthetase</fullName>
    </alternativeName>
</protein>
<evidence type="ECO:0000256" key="2">
    <source>
        <dbReference type="HAMAP-Rule" id="MF_00978"/>
    </source>
</evidence>
<dbReference type="PROSITE" id="PS51733">
    <property type="entry name" value="BPL_LPL_CATALYTIC"/>
    <property type="match status" value="1"/>
</dbReference>
<dbReference type="NCBIfam" id="TIGR00121">
    <property type="entry name" value="birA_ligase"/>
    <property type="match status" value="1"/>
</dbReference>
<dbReference type="GO" id="GO:0003677">
    <property type="term" value="F:DNA binding"/>
    <property type="evidence" value="ECO:0007669"/>
    <property type="project" value="UniProtKB-UniRule"/>
</dbReference>
<proteinExistence type="inferred from homology"/>
<keyword evidence="1 2" id="KW-0436">Ligase</keyword>
<feature type="domain" description="BPL/LPL catalytic" evidence="3">
    <location>
        <begin position="66"/>
        <end position="259"/>
    </location>
</feature>
<evidence type="ECO:0000259" key="3">
    <source>
        <dbReference type="PROSITE" id="PS51733"/>
    </source>
</evidence>
<dbReference type="Pfam" id="PF03099">
    <property type="entry name" value="BPL_LplA_LipB"/>
    <property type="match status" value="1"/>
</dbReference>
<feature type="binding site" evidence="2">
    <location>
        <position position="114"/>
    </location>
    <ligand>
        <name>biotin</name>
        <dbReference type="ChEBI" id="CHEBI:57586"/>
    </ligand>
</feature>
<keyword evidence="2" id="KW-0547">Nucleotide-binding</keyword>
<dbReference type="InterPro" id="IPR013196">
    <property type="entry name" value="HTH_11"/>
</dbReference>
<dbReference type="InterPro" id="IPR004143">
    <property type="entry name" value="BPL_LPL_catalytic"/>
</dbReference>
<dbReference type="RefSeq" id="WP_050005026.1">
    <property type="nucleotide sequence ID" value="NZ_CAUBPW010000062.1"/>
</dbReference>
<dbReference type="GO" id="GO:0004077">
    <property type="term" value="F:biotin--[biotin carboxyl-carrier protein] ligase activity"/>
    <property type="evidence" value="ECO:0007669"/>
    <property type="project" value="UniProtKB-UniRule"/>
</dbReference>
<dbReference type="Gene3D" id="3.30.930.10">
    <property type="entry name" value="Bira Bifunctional Protein, Domain 2"/>
    <property type="match status" value="1"/>
</dbReference>
<dbReference type="GO" id="GO:0005737">
    <property type="term" value="C:cytoplasm"/>
    <property type="evidence" value="ECO:0007669"/>
    <property type="project" value="TreeGrafter"/>
</dbReference>
<gene>
    <name evidence="2" type="primary">birA</name>
    <name evidence="4" type="ORF">TQ39_07140</name>
</gene>
<keyword evidence="2" id="KW-0805">Transcription regulation</keyword>
<name>A0A0D8J0F7_9FIRM</name>
<dbReference type="GO" id="GO:0006355">
    <property type="term" value="P:regulation of DNA-templated transcription"/>
    <property type="evidence" value="ECO:0007669"/>
    <property type="project" value="UniProtKB-UniRule"/>
</dbReference>
<dbReference type="Proteomes" id="UP000032483">
    <property type="component" value="Unassembled WGS sequence"/>
</dbReference>
<dbReference type="CDD" id="cd16442">
    <property type="entry name" value="BPL"/>
    <property type="match status" value="1"/>
</dbReference>
<dbReference type="Gene3D" id="2.30.30.100">
    <property type="match status" value="1"/>
</dbReference>
<dbReference type="InterPro" id="IPR008988">
    <property type="entry name" value="Transcriptional_repressor_C"/>
</dbReference>
<organism evidence="4 5">
    <name type="scientific">Ruthenibacterium lactatiformans</name>
    <dbReference type="NCBI Taxonomy" id="1550024"/>
    <lineage>
        <taxon>Bacteria</taxon>
        <taxon>Bacillati</taxon>
        <taxon>Bacillota</taxon>
        <taxon>Clostridia</taxon>
        <taxon>Eubacteriales</taxon>
        <taxon>Oscillospiraceae</taxon>
        <taxon>Ruthenibacterium</taxon>
    </lineage>
</organism>
<dbReference type="GeneID" id="42856387"/>
<dbReference type="InterPro" id="IPR036388">
    <property type="entry name" value="WH-like_DNA-bd_sf"/>
</dbReference>
<dbReference type="InterPro" id="IPR004408">
    <property type="entry name" value="Biotin_CoA_COase_ligase"/>
</dbReference>
<dbReference type="GO" id="GO:0009249">
    <property type="term" value="P:protein lipoylation"/>
    <property type="evidence" value="ECO:0007669"/>
    <property type="project" value="UniProtKB-ARBA"/>
</dbReference>
<dbReference type="AlphaFoldDB" id="A0A0D8J0F7"/>
<dbReference type="InterPro" id="IPR045864">
    <property type="entry name" value="aa-tRNA-synth_II/BPL/LPL"/>
</dbReference>
<keyword evidence="2" id="KW-0092">Biotin</keyword>
<comment type="caution">
    <text evidence="4">The sequence shown here is derived from an EMBL/GenBank/DDBJ whole genome shotgun (WGS) entry which is preliminary data.</text>
</comment>
<accession>A0A0D8J0F7</accession>
<dbReference type="EC" id="6.3.4.15" evidence="2"/>
<dbReference type="PATRIC" id="fig|1550024.3.peg.1607"/>
<feature type="binding site" evidence="2">
    <location>
        <begin position="90"/>
        <end position="92"/>
    </location>
    <ligand>
        <name>biotin</name>
        <dbReference type="ChEBI" id="CHEBI:57586"/>
    </ligand>
</feature>
<dbReference type="Pfam" id="PF08279">
    <property type="entry name" value="HTH_11"/>
    <property type="match status" value="1"/>
</dbReference>
<dbReference type="CDD" id="cd00090">
    <property type="entry name" value="HTH_ARSR"/>
    <property type="match status" value="1"/>
</dbReference>
<dbReference type="GO" id="GO:0016740">
    <property type="term" value="F:transferase activity"/>
    <property type="evidence" value="ECO:0007669"/>
    <property type="project" value="UniProtKB-ARBA"/>
</dbReference>
<keyword evidence="5" id="KW-1185">Reference proteome</keyword>
<dbReference type="Gene3D" id="1.10.10.10">
    <property type="entry name" value="Winged helix-like DNA-binding domain superfamily/Winged helix DNA-binding domain"/>
    <property type="match status" value="1"/>
</dbReference>
<evidence type="ECO:0000256" key="1">
    <source>
        <dbReference type="ARBA" id="ARBA00022598"/>
    </source>
</evidence>
<keyword evidence="2" id="KW-0804">Transcription</keyword>
<comment type="similarity">
    <text evidence="2">Belongs to the biotin--protein ligase family.</text>
</comment>
<dbReference type="HAMAP" id="MF_00978">
    <property type="entry name" value="Bifunct_BirA"/>
    <property type="match status" value="1"/>
</dbReference>
<feature type="binding site" evidence="2">
    <location>
        <position position="185"/>
    </location>
    <ligand>
        <name>biotin</name>
        <dbReference type="ChEBI" id="CHEBI:57586"/>
    </ligand>
</feature>
<dbReference type="GO" id="GO:0005524">
    <property type="term" value="F:ATP binding"/>
    <property type="evidence" value="ECO:0007669"/>
    <property type="project" value="UniProtKB-UniRule"/>
</dbReference>
<dbReference type="InterPro" id="IPR036390">
    <property type="entry name" value="WH_DNA-bd_sf"/>
</dbReference>
<feature type="DNA-binding region" description="H-T-H motif" evidence="2">
    <location>
        <begin position="21"/>
        <end position="40"/>
    </location>
</feature>
<dbReference type="PANTHER" id="PTHR12835">
    <property type="entry name" value="BIOTIN PROTEIN LIGASE"/>
    <property type="match status" value="1"/>
</dbReference>
<keyword evidence="2" id="KW-0238">DNA-binding</keyword>
<dbReference type="EMBL" id="JXXK01000007">
    <property type="protein sequence ID" value="KJF40397.1"/>
    <property type="molecule type" value="Genomic_DNA"/>
</dbReference>
<sequence>MTTKERILALLEENRGTPLSGEVLAEELGVSRTAVWKAIKDLQKAGHAIAAAQNRGYTLDTDSEVLSEQGVRLFLRNKSLNLVVAQELESTNLTAKQMAAAGAPHGTLVVADSQTAGRGRRGRSFASPPGTGLYISMVLRSALPMQSAVLVTSAAAVAVCRAVERAAGKRLDIKWVNDLFYRGKKCCGILTEAAADVETGGVDYLVVGIGLNLLPPEGGWPEELAEIAASIFTPGEHVGRCRIAAAIADELLALCTALPDTSFMAEYRARNLVPGRDVDVIQNGERRPAHALAITDDGHLLVRLPGGGQEELSFGEVSIRFQ</sequence>
<keyword evidence="2" id="KW-0678">Repressor</keyword>
<comment type="catalytic activity">
    <reaction evidence="2">
        <text>biotin + L-lysyl-[protein] + ATP = N(6)-biotinyl-L-lysyl-[protein] + AMP + diphosphate + H(+)</text>
        <dbReference type="Rhea" id="RHEA:11756"/>
        <dbReference type="Rhea" id="RHEA-COMP:9752"/>
        <dbReference type="Rhea" id="RHEA-COMP:10505"/>
        <dbReference type="ChEBI" id="CHEBI:15378"/>
        <dbReference type="ChEBI" id="CHEBI:29969"/>
        <dbReference type="ChEBI" id="CHEBI:30616"/>
        <dbReference type="ChEBI" id="CHEBI:33019"/>
        <dbReference type="ChEBI" id="CHEBI:57586"/>
        <dbReference type="ChEBI" id="CHEBI:83144"/>
        <dbReference type="ChEBI" id="CHEBI:456215"/>
        <dbReference type="EC" id="6.3.4.15"/>
    </reaction>
</comment>
<reference evidence="4" key="1">
    <citation type="submission" date="2015-02" db="EMBL/GenBank/DDBJ databases">
        <title>A novel member of the family Ruminococcaceae isolated from human feces.</title>
        <authorList>
            <person name="Shkoporov A.N."/>
            <person name="Chaplin A.V."/>
            <person name="Motuzova O.V."/>
            <person name="Kafarskaia L.I."/>
            <person name="Khokhlova E.V."/>
            <person name="Efimov B.A."/>
        </authorList>
    </citation>
    <scope>NUCLEOTIDE SEQUENCE [LARGE SCALE GENOMIC DNA]</scope>
    <source>
        <strain evidence="4">585-1</strain>
    </source>
</reference>
<comment type="function">
    <text evidence="2">Acts both as a biotin--[acetyl-CoA-carboxylase] ligase and a repressor.</text>
</comment>